<reference evidence="6 7" key="1">
    <citation type="submission" date="2016-10" db="EMBL/GenBank/DDBJ databases">
        <authorList>
            <person name="de Groot N.N."/>
        </authorList>
    </citation>
    <scope>NUCLEOTIDE SEQUENCE [LARGE SCALE GENOMIC DNA]</scope>
    <source>
        <strain evidence="6 7">DSM 23042</strain>
    </source>
</reference>
<keyword evidence="2" id="KW-0805">Transcription regulation</keyword>
<dbReference type="Proteomes" id="UP000198885">
    <property type="component" value="Unassembled WGS sequence"/>
</dbReference>
<comment type="similarity">
    <text evidence="1">Belongs to the LysR transcriptional regulatory family.</text>
</comment>
<dbReference type="STRING" id="641238.SAMN04490244_11229"/>
<dbReference type="Pfam" id="PF00126">
    <property type="entry name" value="HTH_1"/>
    <property type="match status" value="1"/>
</dbReference>
<feature type="domain" description="HTH lysR-type" evidence="5">
    <location>
        <begin position="1"/>
        <end position="58"/>
    </location>
</feature>
<sequence length="298" mass="32914">MDLDWLQDIICLENSRSFTQAARERNITQPALSRRVKSLEAWLDTPLIDRTSYPIRLTRAGETFLPIARQMVVQLQQTREDIRESGVPEARTIRIAAPHSIASNFLARRLAEMFRADPELRTRVHSDNAVVCFDLFSQGYCELLLTYRHPAIPMALDPDRFICRDLAAVRLLPVAEPQALRDGGWTLPGTSHAPTPLLTYDRDSFLGGVVAHVLGSRAGPLHLKTLHVDAFAEAIKALCLGGAGIAWLPEPLVREELASGALVELGDPGWQSEMQLSLYAAVESGDADLDRFCAALAP</sequence>
<keyword evidence="4" id="KW-0804">Transcription</keyword>
<dbReference type="Gene3D" id="1.10.10.10">
    <property type="entry name" value="Winged helix-like DNA-binding domain superfamily/Winged helix DNA-binding domain"/>
    <property type="match status" value="1"/>
</dbReference>
<dbReference type="OrthoDB" id="528082at2"/>
<dbReference type="PRINTS" id="PR00039">
    <property type="entry name" value="HTHLYSR"/>
</dbReference>
<dbReference type="InterPro" id="IPR036390">
    <property type="entry name" value="WH_DNA-bd_sf"/>
</dbReference>
<accession>A0A1H9WQU5</accession>
<evidence type="ECO:0000256" key="2">
    <source>
        <dbReference type="ARBA" id="ARBA00023015"/>
    </source>
</evidence>
<dbReference type="PANTHER" id="PTHR30126:SF2">
    <property type="entry name" value="HTH-TYPE TRANSCRIPTIONAL REGULATOR YJIE"/>
    <property type="match status" value="1"/>
</dbReference>
<evidence type="ECO:0000256" key="3">
    <source>
        <dbReference type="ARBA" id="ARBA00023125"/>
    </source>
</evidence>
<dbReference type="SUPFAM" id="SSF46785">
    <property type="entry name" value="Winged helix' DNA-binding domain"/>
    <property type="match status" value="1"/>
</dbReference>
<protein>
    <submittedName>
        <fullName evidence="6">DNA-binding transcriptional regulator, LysR family</fullName>
    </submittedName>
</protein>
<dbReference type="InterPro" id="IPR005119">
    <property type="entry name" value="LysR_subst-bd"/>
</dbReference>
<evidence type="ECO:0000313" key="7">
    <source>
        <dbReference type="Proteomes" id="UP000198885"/>
    </source>
</evidence>
<evidence type="ECO:0000259" key="5">
    <source>
        <dbReference type="PROSITE" id="PS50931"/>
    </source>
</evidence>
<dbReference type="PANTHER" id="PTHR30126">
    <property type="entry name" value="HTH-TYPE TRANSCRIPTIONAL REGULATOR"/>
    <property type="match status" value="1"/>
</dbReference>
<dbReference type="RefSeq" id="WP_092695847.1">
    <property type="nucleotide sequence ID" value="NZ_CBDDGO010000004.1"/>
</dbReference>
<dbReference type="GO" id="GO:0000976">
    <property type="term" value="F:transcription cis-regulatory region binding"/>
    <property type="evidence" value="ECO:0007669"/>
    <property type="project" value="TreeGrafter"/>
</dbReference>
<evidence type="ECO:0000256" key="4">
    <source>
        <dbReference type="ARBA" id="ARBA00023163"/>
    </source>
</evidence>
<evidence type="ECO:0000256" key="1">
    <source>
        <dbReference type="ARBA" id="ARBA00009437"/>
    </source>
</evidence>
<evidence type="ECO:0000313" key="6">
    <source>
        <dbReference type="EMBL" id="SES35763.1"/>
    </source>
</evidence>
<name>A0A1H9WQU5_9RHOB</name>
<dbReference type="PROSITE" id="PS50931">
    <property type="entry name" value="HTH_LYSR"/>
    <property type="match status" value="1"/>
</dbReference>
<keyword evidence="7" id="KW-1185">Reference proteome</keyword>
<dbReference type="Pfam" id="PF03466">
    <property type="entry name" value="LysR_substrate"/>
    <property type="match status" value="1"/>
</dbReference>
<dbReference type="GO" id="GO:0003700">
    <property type="term" value="F:DNA-binding transcription factor activity"/>
    <property type="evidence" value="ECO:0007669"/>
    <property type="project" value="InterPro"/>
</dbReference>
<dbReference type="SUPFAM" id="SSF53850">
    <property type="entry name" value="Periplasmic binding protein-like II"/>
    <property type="match status" value="1"/>
</dbReference>
<dbReference type="InterPro" id="IPR000847">
    <property type="entry name" value="LysR_HTH_N"/>
</dbReference>
<proteinExistence type="inferred from homology"/>
<dbReference type="Gene3D" id="3.40.190.290">
    <property type="match status" value="1"/>
</dbReference>
<dbReference type="InterPro" id="IPR036388">
    <property type="entry name" value="WH-like_DNA-bd_sf"/>
</dbReference>
<gene>
    <name evidence="6" type="ORF">SAMN04490244_11229</name>
</gene>
<dbReference type="EMBL" id="FOGU01000012">
    <property type="protein sequence ID" value="SES35763.1"/>
    <property type="molecule type" value="Genomic_DNA"/>
</dbReference>
<organism evidence="6 7">
    <name type="scientific">Tranquillimonas rosea</name>
    <dbReference type="NCBI Taxonomy" id="641238"/>
    <lineage>
        <taxon>Bacteria</taxon>
        <taxon>Pseudomonadati</taxon>
        <taxon>Pseudomonadota</taxon>
        <taxon>Alphaproteobacteria</taxon>
        <taxon>Rhodobacterales</taxon>
        <taxon>Roseobacteraceae</taxon>
        <taxon>Tranquillimonas</taxon>
    </lineage>
</organism>
<dbReference type="AlphaFoldDB" id="A0A1H9WQU5"/>
<keyword evidence="3 6" id="KW-0238">DNA-binding</keyword>